<sequence length="689" mass="79538">MKRPLVFITILFSALALTVSAQKKLYLSQNPIWVEWADTARPHPVPLEHATEPAVMLLNEVKIDYRVEGGNIVKHTTKHGLIKVLDDRGIARYSLIPVKLNRGTKVPTIKARTISQNGKVWNFDQKRTFYSIDSDKYILWLPMEGLDENTEIEYLVKEVNSCDDFGTDVFQFDVPVDKTHFLLSYPKNMVVEGRSYNGLPELRPEQAGSRMQYKLVMNDIPSLLPEKNSYYDLHTMQFSHRVSYYTPNDGEEKIKLNTWNNLARKLYDENYKISEREDRAVNRFLADLGVRTNDDEEKNIRKIELGIKKNITLYPYVDYEERREITSAKEQRSMSVYAVGYEDPREVLDTIISKGVASYKGYIRLFAACLTQAGIKHEIGWAWDRSSNIVNTGFESWEGLEHTLIYFPRQKKFLSPTEQYLRYPVIPPQYAGSKGVFCVMPNKGENTGPMHKVRRITPLPENETRNDVTASVSFTKNMDAKANVSRAWYGYESVGLRSELPEVRPENMKKFVAEQFDFVRNYNDIKTYDLSNDDVSNYNTNKPLVLTATIDASDLVNKAGSRYLIKAGKLINTQNDMYEERARETAVEVPYPYTNKHTITINIPKGYKILNPEAARMSADYLNGDVETVISFESNYRLIKDNKNGDKLVITVNEMYKQLHFPVLQYDRFRKVWNTAADFNNLTLVLAKK</sequence>
<comment type="caution">
    <text evidence="1">The sequence shown here is derived from an EMBL/GenBank/DDBJ whole genome shotgun (WGS) entry which is preliminary data.</text>
</comment>
<dbReference type="Gene3D" id="2.60.40.3140">
    <property type="match status" value="1"/>
</dbReference>
<accession>A0ABP8NEI8</accession>
<organism evidence="1 2">
    <name type="scientific">Nemorincola caseinilytica</name>
    <dbReference type="NCBI Taxonomy" id="2054315"/>
    <lineage>
        <taxon>Bacteria</taxon>
        <taxon>Pseudomonadati</taxon>
        <taxon>Bacteroidota</taxon>
        <taxon>Chitinophagia</taxon>
        <taxon>Chitinophagales</taxon>
        <taxon>Chitinophagaceae</taxon>
        <taxon>Nemorincola</taxon>
    </lineage>
</organism>
<dbReference type="Proteomes" id="UP001500067">
    <property type="component" value="Unassembled WGS sequence"/>
</dbReference>
<keyword evidence="2" id="KW-1185">Reference proteome</keyword>
<dbReference type="Gene3D" id="2.60.120.1130">
    <property type="match status" value="1"/>
</dbReference>
<evidence type="ECO:0000313" key="2">
    <source>
        <dbReference type="Proteomes" id="UP001500067"/>
    </source>
</evidence>
<dbReference type="RefSeq" id="WP_345081063.1">
    <property type="nucleotide sequence ID" value="NZ_BAABFA010000010.1"/>
</dbReference>
<reference evidence="2" key="1">
    <citation type="journal article" date="2019" name="Int. J. Syst. Evol. Microbiol.">
        <title>The Global Catalogue of Microorganisms (GCM) 10K type strain sequencing project: providing services to taxonomists for standard genome sequencing and annotation.</title>
        <authorList>
            <consortium name="The Broad Institute Genomics Platform"/>
            <consortium name="The Broad Institute Genome Sequencing Center for Infectious Disease"/>
            <person name="Wu L."/>
            <person name="Ma J."/>
        </authorList>
    </citation>
    <scope>NUCLEOTIDE SEQUENCE [LARGE SCALE GENOMIC DNA]</scope>
    <source>
        <strain evidence="2">JCM 32105</strain>
    </source>
</reference>
<gene>
    <name evidence="1" type="ORF">GCM10023093_15330</name>
</gene>
<evidence type="ECO:0008006" key="3">
    <source>
        <dbReference type="Google" id="ProtNLM"/>
    </source>
</evidence>
<protein>
    <recommendedName>
        <fullName evidence="3">DUF3857 domain-containing protein</fullName>
    </recommendedName>
</protein>
<evidence type="ECO:0000313" key="1">
    <source>
        <dbReference type="EMBL" id="GAA4464616.1"/>
    </source>
</evidence>
<name>A0ABP8NEI8_9BACT</name>
<proteinExistence type="predicted"/>
<dbReference type="EMBL" id="BAABFA010000010">
    <property type="protein sequence ID" value="GAA4464616.1"/>
    <property type="molecule type" value="Genomic_DNA"/>
</dbReference>